<dbReference type="Proteomes" id="UP000276133">
    <property type="component" value="Unassembled WGS sequence"/>
</dbReference>
<comment type="caution">
    <text evidence="1">The sequence shown here is derived from an EMBL/GenBank/DDBJ whole genome shotgun (WGS) entry which is preliminary data.</text>
</comment>
<evidence type="ECO:0000313" key="2">
    <source>
        <dbReference type="Proteomes" id="UP000276133"/>
    </source>
</evidence>
<proteinExistence type="predicted"/>
<sequence>MKIVTYGTSLLSSSFRKKEEISYNQWNRMIQSCPNMTYLSLNSKSRFETPYDTQCWRDLLLQRSLISSIKSNLIPNEIKGHFWELKIDRNGKHRYN</sequence>
<keyword evidence="2" id="KW-1185">Reference proteome</keyword>
<evidence type="ECO:0000313" key="1">
    <source>
        <dbReference type="EMBL" id="RNA26103.1"/>
    </source>
</evidence>
<accession>A0A3M7RRA3</accession>
<dbReference type="AlphaFoldDB" id="A0A3M7RRA3"/>
<dbReference type="EMBL" id="REGN01002803">
    <property type="protein sequence ID" value="RNA26103.1"/>
    <property type="molecule type" value="Genomic_DNA"/>
</dbReference>
<name>A0A3M7RRA3_BRAPC</name>
<protein>
    <submittedName>
        <fullName evidence="1">Uncharacterized protein</fullName>
    </submittedName>
</protein>
<reference evidence="1 2" key="1">
    <citation type="journal article" date="2018" name="Sci. Rep.">
        <title>Genomic signatures of local adaptation to the degree of environmental predictability in rotifers.</title>
        <authorList>
            <person name="Franch-Gras L."/>
            <person name="Hahn C."/>
            <person name="Garcia-Roger E.M."/>
            <person name="Carmona M.J."/>
            <person name="Serra M."/>
            <person name="Gomez A."/>
        </authorList>
    </citation>
    <scope>NUCLEOTIDE SEQUENCE [LARGE SCALE GENOMIC DNA]</scope>
    <source>
        <strain evidence="1">HYR1</strain>
    </source>
</reference>
<gene>
    <name evidence="1" type="ORF">BpHYR1_004759</name>
</gene>
<organism evidence="1 2">
    <name type="scientific">Brachionus plicatilis</name>
    <name type="common">Marine rotifer</name>
    <name type="synonym">Brachionus muelleri</name>
    <dbReference type="NCBI Taxonomy" id="10195"/>
    <lineage>
        <taxon>Eukaryota</taxon>
        <taxon>Metazoa</taxon>
        <taxon>Spiralia</taxon>
        <taxon>Gnathifera</taxon>
        <taxon>Rotifera</taxon>
        <taxon>Eurotatoria</taxon>
        <taxon>Monogononta</taxon>
        <taxon>Pseudotrocha</taxon>
        <taxon>Ploima</taxon>
        <taxon>Brachionidae</taxon>
        <taxon>Brachionus</taxon>
    </lineage>
</organism>